<dbReference type="Pfam" id="PF01979">
    <property type="entry name" value="Amidohydro_1"/>
    <property type="match status" value="1"/>
</dbReference>
<proteinExistence type="predicted"/>
<dbReference type="SUPFAM" id="SSF51556">
    <property type="entry name" value="Metallo-dependent hydrolases"/>
    <property type="match status" value="1"/>
</dbReference>
<dbReference type="InterPro" id="IPR032466">
    <property type="entry name" value="Metal_Hydrolase"/>
</dbReference>
<gene>
    <name evidence="2" type="ORF">H8707_02010</name>
</gene>
<sequence length="474" mass="52375">MEKVDIIIKTKHMYTLEGEGVGYLSDYGVAIDRGKIKAVLPVSELKKNYEAEKFIDASDKVLLPGFIDGHMHTGHGVLRGVAQDISNWMMEGMAPFEAQRSIEAKDSGSRLAIAEAVLNGTTTIGDDGSDIAGSCDFIQKIGVRGNVSVRIRDALMKTYKAGELYIFDDNYGEKTLNECLDIFSKYHDIDSGRIKIRFGPQGPDFVSLKMLKKVKKLSKERNTKIHMHLQQGSRETKQMTGRYGVRSIPWLDEIGYFDEDFIGIHLTDALEEEVKIVAGRKASMILCSSSIGIIDGIVPPAKIFQDAGGIVGLGSDQALGNNCHNIINEMKLTAILNKVKYEDPEVMPAWKVLRMATIENAKALGIDKITGSIKEGKYADLILVDLNQASLAPLYTKPMRNFIPNLVYSARGNEVDTVIVAGKIIVENKAPKTFDMNEILQEVQGHADVIGERATAQFNEINGKNAVYMRENKL</sequence>
<name>A0A926EUX4_9FIRM</name>
<dbReference type="AlphaFoldDB" id="A0A926EUX4"/>
<reference evidence="2" key="1">
    <citation type="submission" date="2020-08" db="EMBL/GenBank/DDBJ databases">
        <title>Genome public.</title>
        <authorList>
            <person name="Liu C."/>
            <person name="Sun Q."/>
        </authorList>
    </citation>
    <scope>NUCLEOTIDE SEQUENCE</scope>
    <source>
        <strain evidence="2">BX21</strain>
    </source>
</reference>
<comment type="caution">
    <text evidence="2">The sequence shown here is derived from an EMBL/GenBank/DDBJ whole genome shotgun (WGS) entry which is preliminary data.</text>
</comment>
<dbReference type="Gene3D" id="2.30.40.10">
    <property type="entry name" value="Urease, subunit C, domain 1"/>
    <property type="match status" value="1"/>
</dbReference>
<dbReference type="InterPro" id="IPR050287">
    <property type="entry name" value="MTA/SAH_deaminase"/>
</dbReference>
<evidence type="ECO:0000313" key="2">
    <source>
        <dbReference type="EMBL" id="MBC8587017.1"/>
    </source>
</evidence>
<dbReference type="RefSeq" id="WP_262428488.1">
    <property type="nucleotide sequence ID" value="NZ_JACRTG010000005.1"/>
</dbReference>
<feature type="domain" description="Amidohydrolase-related" evidence="1">
    <location>
        <begin position="61"/>
        <end position="425"/>
    </location>
</feature>
<keyword evidence="3" id="KW-1185">Reference proteome</keyword>
<evidence type="ECO:0000259" key="1">
    <source>
        <dbReference type="Pfam" id="PF01979"/>
    </source>
</evidence>
<dbReference type="SUPFAM" id="SSF51338">
    <property type="entry name" value="Composite domain of metallo-dependent hydrolases"/>
    <property type="match status" value="1"/>
</dbReference>
<protein>
    <submittedName>
        <fullName evidence="2">Amidohydrolase family protein</fullName>
    </submittedName>
</protein>
<dbReference type="PANTHER" id="PTHR43794">
    <property type="entry name" value="AMINOHYDROLASE SSNA-RELATED"/>
    <property type="match status" value="1"/>
</dbReference>
<dbReference type="PANTHER" id="PTHR43794:SF5">
    <property type="entry name" value="CHLOROHYDROLASE FAMILY PROTEIN"/>
    <property type="match status" value="1"/>
</dbReference>
<dbReference type="Proteomes" id="UP000601171">
    <property type="component" value="Unassembled WGS sequence"/>
</dbReference>
<evidence type="ECO:0000313" key="3">
    <source>
        <dbReference type="Proteomes" id="UP000601171"/>
    </source>
</evidence>
<dbReference type="InterPro" id="IPR011059">
    <property type="entry name" value="Metal-dep_hydrolase_composite"/>
</dbReference>
<dbReference type="InterPro" id="IPR006680">
    <property type="entry name" value="Amidohydro-rel"/>
</dbReference>
<dbReference type="GO" id="GO:0016810">
    <property type="term" value="F:hydrolase activity, acting on carbon-nitrogen (but not peptide) bonds"/>
    <property type="evidence" value="ECO:0007669"/>
    <property type="project" value="InterPro"/>
</dbReference>
<organism evidence="2 3">
    <name type="scientific">Paratissierella segnis</name>
    <dbReference type="NCBI Taxonomy" id="2763679"/>
    <lineage>
        <taxon>Bacteria</taxon>
        <taxon>Bacillati</taxon>
        <taxon>Bacillota</taxon>
        <taxon>Tissierellia</taxon>
        <taxon>Tissierellales</taxon>
        <taxon>Tissierellaceae</taxon>
        <taxon>Paratissierella</taxon>
    </lineage>
</organism>
<accession>A0A926EUX4</accession>
<dbReference type="EMBL" id="JACRTG010000005">
    <property type="protein sequence ID" value="MBC8587017.1"/>
    <property type="molecule type" value="Genomic_DNA"/>
</dbReference>
<dbReference type="Gene3D" id="3.20.20.140">
    <property type="entry name" value="Metal-dependent hydrolases"/>
    <property type="match status" value="1"/>
</dbReference>